<gene>
    <name evidence="14" type="ORF">SASPL_128836</name>
</gene>
<dbReference type="Gene3D" id="1.10.10.60">
    <property type="entry name" value="Homeodomain-like"/>
    <property type="match status" value="1"/>
</dbReference>
<dbReference type="GO" id="GO:0005634">
    <property type="term" value="C:nucleus"/>
    <property type="evidence" value="ECO:0007669"/>
    <property type="project" value="UniProtKB-ARBA"/>
</dbReference>
<dbReference type="AlphaFoldDB" id="A0A8X8XCA6"/>
<evidence type="ECO:0008006" key="16">
    <source>
        <dbReference type="Google" id="ProtNLM"/>
    </source>
</evidence>
<evidence type="ECO:0000256" key="1">
    <source>
        <dbReference type="ARBA" id="ARBA00022723"/>
    </source>
</evidence>
<feature type="region of interest" description="Disordered" evidence="9">
    <location>
        <begin position="401"/>
        <end position="439"/>
    </location>
</feature>
<dbReference type="Proteomes" id="UP000298416">
    <property type="component" value="Unassembled WGS sequence"/>
</dbReference>
<organism evidence="14">
    <name type="scientific">Salvia splendens</name>
    <name type="common">Scarlet sage</name>
    <dbReference type="NCBI Taxonomy" id="180675"/>
    <lineage>
        <taxon>Eukaryota</taxon>
        <taxon>Viridiplantae</taxon>
        <taxon>Streptophyta</taxon>
        <taxon>Embryophyta</taxon>
        <taxon>Tracheophyta</taxon>
        <taxon>Spermatophyta</taxon>
        <taxon>Magnoliopsida</taxon>
        <taxon>eudicotyledons</taxon>
        <taxon>Gunneridae</taxon>
        <taxon>Pentapetalae</taxon>
        <taxon>asterids</taxon>
        <taxon>lamiids</taxon>
        <taxon>Lamiales</taxon>
        <taxon>Lamiaceae</taxon>
        <taxon>Nepetoideae</taxon>
        <taxon>Mentheae</taxon>
        <taxon>Salviinae</taxon>
        <taxon>Salvia</taxon>
        <taxon>Salvia subgen. Calosphace</taxon>
        <taxon>core Calosphace</taxon>
    </lineage>
</organism>
<dbReference type="InterPro" id="IPR007526">
    <property type="entry name" value="SWIRM"/>
</dbReference>
<sequence>MDEKRRDSAANSSPTVSAMEASPSEQPTSRRRGGQKRKSAPINNSGGSSASQTASSKRQAREKPPAVPFSPIHMIGPCTRARVQPYNSSSLSEAALLKSEVEAREAAAARADEMSRLTENWEAMEAKIEAEYEAIRSRDASAHVVPIHAGWFSWTKIHPLEERMLPSFFNGKSESRTQEIYMEIRNWIMKKFHLDPDAKVELKHLSELTVGEPDARQEVMEFLDYWGLINYHPFPDREPAAINVDVDANKDESGKIESLVEKLFKFEAVQSWNPIVTRMNMNSPSFSSGLLPETVVTDELVKSEGPSVEYHCNSCSADCSRKRYHCQKQADFDLCAECYNNGKFGSDMSPLDFILMEPPDASGASGGKWTDQETLLLLEAIELFRDNWSEIAEHVATKTKAQYSIGNKDSTPEADKDSDAAPKDESQGGSTDNQDSSCPMVISKVNEVKESEASPEAGESFALKALKEAFEAVCSFPSPGDKLCLAEAGNPVMTLAAFLVRLVDPNIANASVCSLLKSLSNGYSVSSLLPGTASLWKILQMTRRVRLMPKSTCFSIISTKAPEQEPQKDKDENDEKLEENPNPVVSPDDGNDGNKDPAPEENNGGKDNSSKDRNDAASPKPDSTDRSDTVKEPDVVAMEEDAKPNSQSAPGSSDLPNETDAEEPAVSTSQTELQSSSATEAEGVAVDLSHSKEPIKEEDMGPVSGNKEADALVISNSTEKDNITGDREADGSGNEKKNSEATKKYLDSDEKLKRAAVTALSAGAVKAKLLADQEEDQILQLSTFLIEKQCLEAFFFLSLSLLLWLQLYKLETKLAFFADMENVGLRVRELLDRSKQRLLQERAQIIATRFGMPPGSARLASQNLPPNRASAAFPNAASRTLMGMNSLRPPVFKTNDATESYFKHYVDWKCHRKFSWHGVAPEFTANHLMLQMSAHFHFYQLKMIQDGGQLKRIPAMRRTWHGRKSFRDAFRVSDMNLVL</sequence>
<evidence type="ECO:0000256" key="8">
    <source>
        <dbReference type="PROSITE-ProRule" id="PRU00228"/>
    </source>
</evidence>
<dbReference type="CDD" id="cd02336">
    <property type="entry name" value="ZZ_RSC8"/>
    <property type="match status" value="1"/>
</dbReference>
<proteinExistence type="predicted"/>
<evidence type="ECO:0000259" key="11">
    <source>
        <dbReference type="PROSITE" id="PS50135"/>
    </source>
</evidence>
<dbReference type="Pfam" id="PF00249">
    <property type="entry name" value="Myb_DNA-binding"/>
    <property type="match status" value="1"/>
</dbReference>
<dbReference type="Gene3D" id="3.30.60.90">
    <property type="match status" value="1"/>
</dbReference>
<protein>
    <recommendedName>
        <fullName evidence="16">SWI/SNF related-matrix-associated actin-dependent regulator of chromatin subfamily C</fullName>
    </recommendedName>
</protein>
<feature type="compositionally biased region" description="Basic and acidic residues" evidence="9">
    <location>
        <begin position="410"/>
        <end position="426"/>
    </location>
</feature>
<reference evidence="14" key="1">
    <citation type="submission" date="2018-01" db="EMBL/GenBank/DDBJ databases">
        <authorList>
            <person name="Mao J.F."/>
        </authorList>
    </citation>
    <scope>NUCLEOTIDE SEQUENCE</scope>
    <source>
        <strain evidence="14">Huo1</strain>
        <tissue evidence="14">Leaf</tissue>
    </source>
</reference>
<keyword evidence="2 8" id="KW-0863">Zinc-finger</keyword>
<dbReference type="InterPro" id="IPR043145">
    <property type="entry name" value="Znf_ZZ_sf"/>
</dbReference>
<dbReference type="PROSITE" id="PS51293">
    <property type="entry name" value="SANT"/>
    <property type="match status" value="1"/>
</dbReference>
<keyword evidence="5" id="KW-0238">DNA-binding</keyword>
<feature type="region of interest" description="Disordered" evidence="9">
    <location>
        <begin position="1"/>
        <end position="73"/>
    </location>
</feature>
<dbReference type="CDD" id="cd00167">
    <property type="entry name" value="SANT"/>
    <property type="match status" value="1"/>
</dbReference>
<feature type="domain" description="SWIRM" evidence="12">
    <location>
        <begin position="143"/>
        <end position="240"/>
    </location>
</feature>
<evidence type="ECO:0000256" key="4">
    <source>
        <dbReference type="ARBA" id="ARBA00023015"/>
    </source>
</evidence>
<reference evidence="14" key="2">
    <citation type="submission" date="2020-08" db="EMBL/GenBank/DDBJ databases">
        <title>Plant Genome Project.</title>
        <authorList>
            <person name="Zhang R.-G."/>
        </authorList>
    </citation>
    <scope>NUCLEOTIDE SEQUENCE</scope>
    <source>
        <strain evidence="14">Huo1</strain>
        <tissue evidence="14">Leaf</tissue>
    </source>
</reference>
<dbReference type="InterPro" id="IPR000433">
    <property type="entry name" value="Znf_ZZ"/>
</dbReference>
<dbReference type="InterPro" id="IPR001005">
    <property type="entry name" value="SANT/Myb"/>
</dbReference>
<dbReference type="SMART" id="SM00291">
    <property type="entry name" value="ZnF_ZZ"/>
    <property type="match status" value="1"/>
</dbReference>
<dbReference type="SUPFAM" id="SSF46689">
    <property type="entry name" value="Homeodomain-like"/>
    <property type="match status" value="2"/>
</dbReference>
<evidence type="ECO:0000256" key="3">
    <source>
        <dbReference type="ARBA" id="ARBA00022833"/>
    </source>
</evidence>
<evidence type="ECO:0000259" key="13">
    <source>
        <dbReference type="PROSITE" id="PS51293"/>
    </source>
</evidence>
<feature type="compositionally biased region" description="Polar residues" evidence="9">
    <location>
        <begin position="427"/>
        <end position="437"/>
    </location>
</feature>
<dbReference type="InterPro" id="IPR017884">
    <property type="entry name" value="SANT_dom"/>
</dbReference>
<evidence type="ECO:0000256" key="9">
    <source>
        <dbReference type="SAM" id="MobiDB-lite"/>
    </source>
</evidence>
<dbReference type="Pfam" id="PF04433">
    <property type="entry name" value="SWIRM"/>
    <property type="match status" value="1"/>
</dbReference>
<dbReference type="PROSITE" id="PS01357">
    <property type="entry name" value="ZF_ZZ_1"/>
    <property type="match status" value="1"/>
</dbReference>
<dbReference type="InterPro" id="IPR009057">
    <property type="entry name" value="Homeodomain-like_sf"/>
</dbReference>
<evidence type="ECO:0000256" key="2">
    <source>
        <dbReference type="ARBA" id="ARBA00022771"/>
    </source>
</evidence>
<evidence type="ECO:0000313" key="14">
    <source>
        <dbReference type="EMBL" id="KAG6410768.1"/>
    </source>
</evidence>
<feature type="compositionally biased region" description="Basic residues" evidence="9">
    <location>
        <begin position="29"/>
        <end position="39"/>
    </location>
</feature>
<dbReference type="SMART" id="SM00717">
    <property type="entry name" value="SANT"/>
    <property type="match status" value="1"/>
</dbReference>
<feature type="region of interest" description="Disordered" evidence="9">
    <location>
        <begin position="556"/>
        <end position="744"/>
    </location>
</feature>
<dbReference type="InterPro" id="IPR041984">
    <property type="entry name" value="Rsc8/Ssr1/Ssr2_ZZ"/>
</dbReference>
<keyword evidence="4" id="KW-0805">Transcription regulation</keyword>
<evidence type="ECO:0000313" key="15">
    <source>
        <dbReference type="Proteomes" id="UP000298416"/>
    </source>
</evidence>
<feature type="compositionally biased region" description="Polar residues" evidence="9">
    <location>
        <begin position="644"/>
        <end position="656"/>
    </location>
</feature>
<dbReference type="InterPro" id="IPR032451">
    <property type="entry name" value="SMARCC_C"/>
</dbReference>
<feature type="compositionally biased region" description="Basic and acidic residues" evidence="9">
    <location>
        <begin position="718"/>
        <end position="744"/>
    </location>
</feature>
<evidence type="ECO:0000256" key="7">
    <source>
        <dbReference type="ARBA" id="ARBA00023242"/>
    </source>
</evidence>
<evidence type="ECO:0000259" key="12">
    <source>
        <dbReference type="PROSITE" id="PS50934"/>
    </source>
</evidence>
<dbReference type="PROSITE" id="PS50135">
    <property type="entry name" value="ZF_ZZ_2"/>
    <property type="match status" value="1"/>
</dbReference>
<dbReference type="Gene3D" id="1.10.10.10">
    <property type="entry name" value="Winged helix-like DNA-binding domain superfamily/Winged helix DNA-binding domain"/>
    <property type="match status" value="1"/>
</dbReference>
<name>A0A8X8XCA6_SALSN</name>
<dbReference type="PROSITE" id="PS50090">
    <property type="entry name" value="MYB_LIKE"/>
    <property type="match status" value="1"/>
</dbReference>
<feature type="compositionally biased region" description="Basic and acidic residues" evidence="9">
    <location>
        <begin position="562"/>
        <end position="573"/>
    </location>
</feature>
<keyword evidence="6" id="KW-0804">Transcription</keyword>
<feature type="compositionally biased region" description="Polar residues" evidence="9">
    <location>
        <begin position="666"/>
        <end position="679"/>
    </location>
</feature>
<evidence type="ECO:0000256" key="5">
    <source>
        <dbReference type="ARBA" id="ARBA00023125"/>
    </source>
</evidence>
<keyword evidence="3" id="KW-0862">Zinc</keyword>
<dbReference type="GO" id="GO:0003677">
    <property type="term" value="F:DNA binding"/>
    <property type="evidence" value="ECO:0007669"/>
    <property type="project" value="UniProtKB-KW"/>
</dbReference>
<feature type="compositionally biased region" description="Basic and acidic residues" evidence="9">
    <location>
        <begin position="622"/>
        <end position="634"/>
    </location>
</feature>
<accession>A0A8X8XCA6</accession>
<dbReference type="GO" id="GO:0008270">
    <property type="term" value="F:zinc ion binding"/>
    <property type="evidence" value="ECO:0007669"/>
    <property type="project" value="UniProtKB-KW"/>
</dbReference>
<evidence type="ECO:0000259" key="10">
    <source>
        <dbReference type="PROSITE" id="PS50090"/>
    </source>
</evidence>
<evidence type="ECO:0000256" key="6">
    <source>
        <dbReference type="ARBA" id="ARBA00023163"/>
    </source>
</evidence>
<feature type="domain" description="ZZ-type" evidence="11">
    <location>
        <begin position="307"/>
        <end position="361"/>
    </location>
</feature>
<dbReference type="Pfam" id="PF00569">
    <property type="entry name" value="ZZ"/>
    <property type="match status" value="1"/>
</dbReference>
<feature type="domain" description="Myb-like" evidence="10">
    <location>
        <begin position="361"/>
        <end position="402"/>
    </location>
</feature>
<dbReference type="SUPFAM" id="SSF57850">
    <property type="entry name" value="RING/U-box"/>
    <property type="match status" value="1"/>
</dbReference>
<dbReference type="PANTHER" id="PTHR12802:SF41">
    <property type="entry name" value="BRAHMA ASSOCIATED PROTEIN 155 KDA"/>
    <property type="match status" value="1"/>
</dbReference>
<feature type="compositionally biased region" description="Basic and acidic residues" evidence="9">
    <location>
        <begin position="689"/>
        <end position="699"/>
    </location>
</feature>
<feature type="domain" description="SANT" evidence="13">
    <location>
        <begin position="364"/>
        <end position="402"/>
    </location>
</feature>
<keyword evidence="7" id="KW-0539">Nucleus</keyword>
<keyword evidence="1" id="KW-0479">Metal-binding</keyword>
<dbReference type="EMBL" id="PNBA02000010">
    <property type="protein sequence ID" value="KAG6410768.1"/>
    <property type="molecule type" value="Genomic_DNA"/>
</dbReference>
<dbReference type="PANTHER" id="PTHR12802">
    <property type="entry name" value="SWI/SNF COMPLEX-RELATED"/>
    <property type="match status" value="1"/>
</dbReference>
<keyword evidence="15" id="KW-1185">Reference proteome</keyword>
<comment type="caution">
    <text evidence="14">The sequence shown here is derived from an EMBL/GenBank/DDBJ whole genome shotgun (WGS) entry which is preliminary data.</text>
</comment>
<dbReference type="PROSITE" id="PS50934">
    <property type="entry name" value="SWIRM"/>
    <property type="match status" value="1"/>
</dbReference>
<dbReference type="InterPro" id="IPR036388">
    <property type="entry name" value="WH-like_DNA-bd_sf"/>
</dbReference>
<dbReference type="Pfam" id="PF16495">
    <property type="entry name" value="SWIRM-assoc_1"/>
    <property type="match status" value="1"/>
</dbReference>
<feature type="compositionally biased region" description="Low complexity" evidence="9">
    <location>
        <begin position="45"/>
        <end position="56"/>
    </location>
</feature>